<gene>
    <name evidence="17" type="ORF">AELL_1854</name>
    <name evidence="18" type="ORF">CP962_05785</name>
</gene>
<dbReference type="GO" id="GO:0005524">
    <property type="term" value="F:ATP binding"/>
    <property type="evidence" value="ECO:0007669"/>
    <property type="project" value="UniProtKB-KW"/>
</dbReference>
<dbReference type="FunFam" id="3.40.50.300:FF:000108">
    <property type="entry name" value="ATP-dependent RNA helicase RhlE"/>
    <property type="match status" value="1"/>
</dbReference>
<dbReference type="PANTHER" id="PTHR47959:SF13">
    <property type="entry name" value="ATP-DEPENDENT RNA HELICASE RHLE"/>
    <property type="match status" value="1"/>
</dbReference>
<feature type="region of interest" description="Disordered" evidence="13">
    <location>
        <begin position="381"/>
        <end position="460"/>
    </location>
</feature>
<dbReference type="InterPro" id="IPR044742">
    <property type="entry name" value="DEAD/DEAH_RhlB"/>
</dbReference>
<evidence type="ECO:0000259" key="16">
    <source>
        <dbReference type="PROSITE" id="PS51195"/>
    </source>
</evidence>
<feature type="short sequence motif" description="Q motif" evidence="11">
    <location>
        <begin position="1"/>
        <end position="29"/>
    </location>
</feature>
<protein>
    <recommendedName>
        <fullName evidence="10">DEAD-box ATP-dependent RNA helicase RhpA</fullName>
        <ecNumber evidence="1">3.6.4.13</ecNumber>
    </recommendedName>
</protein>
<dbReference type="RefSeq" id="WP_118917680.1">
    <property type="nucleotide sequence ID" value="NZ_CP032097.1"/>
</dbReference>
<dbReference type="FunFam" id="3.40.50.300:FF:000468">
    <property type="entry name" value="ATP-dependent RNA helicase RhlE"/>
    <property type="match status" value="1"/>
</dbReference>
<dbReference type="Proteomes" id="UP000262582">
    <property type="component" value="Chromosome"/>
</dbReference>
<dbReference type="CDD" id="cd00268">
    <property type="entry name" value="DEADc"/>
    <property type="match status" value="1"/>
</dbReference>
<evidence type="ECO:0000313" key="19">
    <source>
        <dbReference type="Proteomes" id="UP000262582"/>
    </source>
</evidence>
<evidence type="ECO:0000313" key="17">
    <source>
        <dbReference type="EMBL" id="AXX95507.1"/>
    </source>
</evidence>
<feature type="domain" description="Helicase C-terminal" evidence="15">
    <location>
        <begin position="218"/>
        <end position="378"/>
    </location>
</feature>
<evidence type="ECO:0000313" key="20">
    <source>
        <dbReference type="Proteomes" id="UP000290588"/>
    </source>
</evidence>
<dbReference type="InterPro" id="IPR027417">
    <property type="entry name" value="P-loop_NTPase"/>
</dbReference>
<dbReference type="PROSITE" id="PS51194">
    <property type="entry name" value="HELICASE_CTER"/>
    <property type="match status" value="1"/>
</dbReference>
<evidence type="ECO:0000256" key="10">
    <source>
        <dbReference type="ARBA" id="ARBA00074363"/>
    </source>
</evidence>
<evidence type="ECO:0000259" key="15">
    <source>
        <dbReference type="PROSITE" id="PS51194"/>
    </source>
</evidence>
<dbReference type="InterPro" id="IPR050079">
    <property type="entry name" value="DEAD_box_RNA_helicase"/>
</dbReference>
<organism evidence="18 20">
    <name type="scientific">Arcobacter ellisii</name>
    <dbReference type="NCBI Taxonomy" id="913109"/>
    <lineage>
        <taxon>Bacteria</taxon>
        <taxon>Pseudomonadati</taxon>
        <taxon>Campylobacterota</taxon>
        <taxon>Epsilonproteobacteria</taxon>
        <taxon>Campylobacterales</taxon>
        <taxon>Arcobacteraceae</taxon>
        <taxon>Arcobacter</taxon>
    </lineage>
</organism>
<comment type="catalytic activity">
    <reaction evidence="8">
        <text>ATP + H2O = ADP + phosphate + H(+)</text>
        <dbReference type="Rhea" id="RHEA:13065"/>
        <dbReference type="ChEBI" id="CHEBI:15377"/>
        <dbReference type="ChEBI" id="CHEBI:15378"/>
        <dbReference type="ChEBI" id="CHEBI:30616"/>
        <dbReference type="ChEBI" id="CHEBI:43474"/>
        <dbReference type="ChEBI" id="CHEBI:456216"/>
        <dbReference type="EC" id="3.6.4.13"/>
    </reaction>
</comment>
<dbReference type="PROSITE" id="PS00039">
    <property type="entry name" value="DEAD_ATP_HELICASE"/>
    <property type="match status" value="1"/>
</dbReference>
<dbReference type="PROSITE" id="PS51195">
    <property type="entry name" value="Q_MOTIF"/>
    <property type="match status" value="1"/>
</dbReference>
<dbReference type="EC" id="3.6.4.13" evidence="1"/>
<keyword evidence="6 12" id="KW-0067">ATP-binding</keyword>
<keyword evidence="3 12" id="KW-0547">Nucleotide-binding</keyword>
<dbReference type="Pfam" id="PF00270">
    <property type="entry name" value="DEAD"/>
    <property type="match status" value="1"/>
</dbReference>
<dbReference type="EMBL" id="CP032097">
    <property type="protein sequence ID" value="AXX95507.1"/>
    <property type="molecule type" value="Genomic_DNA"/>
</dbReference>
<reference evidence="17 19" key="2">
    <citation type="submission" date="2018-08" db="EMBL/GenBank/DDBJ databases">
        <title>Complete genome of the Arcobacter ellisii type strain LMG 26155.</title>
        <authorList>
            <person name="Miller W.G."/>
            <person name="Yee E."/>
            <person name="Bono J.L."/>
        </authorList>
    </citation>
    <scope>NUCLEOTIDE SEQUENCE [LARGE SCALE GENOMIC DNA]</scope>
    <source>
        <strain evidence="17 19">LMG 26155</strain>
    </source>
</reference>
<evidence type="ECO:0000256" key="9">
    <source>
        <dbReference type="ARBA" id="ARBA00064142"/>
    </source>
</evidence>
<keyword evidence="19" id="KW-1185">Reference proteome</keyword>
<dbReference type="GO" id="GO:0009266">
    <property type="term" value="P:response to temperature stimulus"/>
    <property type="evidence" value="ECO:0007669"/>
    <property type="project" value="UniProtKB-ARBA"/>
</dbReference>
<dbReference type="PROSITE" id="PS51192">
    <property type="entry name" value="HELICASE_ATP_BIND_1"/>
    <property type="match status" value="1"/>
</dbReference>
<sequence length="460" mass="50724">MSFSKLGLCAELLRAIKEEGYTTPTPIQSKSIPVILSKKDVLAAAQTGTGKTAGFTLPLLQRLKTSYSKDKKSHVRALILTPTRELAAQVAQSVETYGKYLPFKSAVIFGGVGINPQISLLKKCVDIVIATPGRLLDLVSQDCLDLTKIEFFILDEADRMLDMGFINDIRKVLAILPKQRQNLLFSATFSDDIKKLADSLLNSPVSIEAAKTNSTSHKVEQSVHLVDRERKKELLLHLVNKNNWQQVLVFTRTKHGANKLSEALVKDGISSAAIHGNKSQSARTKALDDFKLGNVRVLVATDIAARGIDIDNLPHVINFELPNIAEDYVHRIGRTGRAGNTGEAISLVCIDEHDYLWGIEKLIKQKIKKIEIVGFKVDPNIKAEPIGNRSNRGNSSNQNRTAKPKETTSNSKRSFGKKRVEDNSSSSAKPRGNNNRFASKKSETSATSKNRRTNSGFKNN</sequence>
<accession>A0A347U9H9</accession>
<evidence type="ECO:0000256" key="4">
    <source>
        <dbReference type="ARBA" id="ARBA00022801"/>
    </source>
</evidence>
<dbReference type="OrthoDB" id="9805696at2"/>
<feature type="compositionally biased region" description="Low complexity" evidence="13">
    <location>
        <begin position="387"/>
        <end position="400"/>
    </location>
</feature>
<dbReference type="AlphaFoldDB" id="A0A347U9H9"/>
<evidence type="ECO:0000256" key="5">
    <source>
        <dbReference type="ARBA" id="ARBA00022806"/>
    </source>
</evidence>
<dbReference type="InterPro" id="IPR000629">
    <property type="entry name" value="RNA-helicase_DEAD-box_CS"/>
</dbReference>
<dbReference type="Proteomes" id="UP000290588">
    <property type="component" value="Unassembled WGS sequence"/>
</dbReference>
<dbReference type="GO" id="GO:0003724">
    <property type="term" value="F:RNA helicase activity"/>
    <property type="evidence" value="ECO:0007669"/>
    <property type="project" value="UniProtKB-EC"/>
</dbReference>
<feature type="domain" description="DEAD-box RNA helicase Q" evidence="16">
    <location>
        <begin position="1"/>
        <end position="29"/>
    </location>
</feature>
<dbReference type="GO" id="GO:0042255">
    <property type="term" value="P:ribosome assembly"/>
    <property type="evidence" value="ECO:0007669"/>
    <property type="project" value="UniProtKB-ARBA"/>
</dbReference>
<dbReference type="PANTHER" id="PTHR47959">
    <property type="entry name" value="ATP-DEPENDENT RNA HELICASE RHLE-RELATED"/>
    <property type="match status" value="1"/>
</dbReference>
<comment type="subunit">
    <text evidence="9">Homodimer. Interacts with RNase J (rnj), might be a member of a minimal RNA degradosome complex.</text>
</comment>
<evidence type="ECO:0000256" key="2">
    <source>
        <dbReference type="ARBA" id="ARBA00022490"/>
    </source>
</evidence>
<evidence type="ECO:0000256" key="6">
    <source>
        <dbReference type="ARBA" id="ARBA00022840"/>
    </source>
</evidence>
<evidence type="ECO:0000259" key="14">
    <source>
        <dbReference type="PROSITE" id="PS51192"/>
    </source>
</evidence>
<evidence type="ECO:0000256" key="7">
    <source>
        <dbReference type="ARBA" id="ARBA00038437"/>
    </source>
</evidence>
<dbReference type="Gene3D" id="3.40.50.300">
    <property type="entry name" value="P-loop containing nucleotide triphosphate hydrolases"/>
    <property type="match status" value="2"/>
</dbReference>
<dbReference type="InterPro" id="IPR014001">
    <property type="entry name" value="Helicase_ATP-bd"/>
</dbReference>
<dbReference type="KEGG" id="aell:AELL_1854"/>
<feature type="domain" description="Helicase ATP-binding" evidence="14">
    <location>
        <begin position="32"/>
        <end position="207"/>
    </location>
</feature>
<dbReference type="SUPFAM" id="SSF52540">
    <property type="entry name" value="P-loop containing nucleoside triphosphate hydrolases"/>
    <property type="match status" value="1"/>
</dbReference>
<dbReference type="InterPro" id="IPR014014">
    <property type="entry name" value="RNA_helicase_DEAD_Q_motif"/>
</dbReference>
<dbReference type="SMART" id="SM00487">
    <property type="entry name" value="DEXDc"/>
    <property type="match status" value="1"/>
</dbReference>
<keyword evidence="5 12" id="KW-0347">Helicase</keyword>
<proteinExistence type="inferred from homology"/>
<dbReference type="CDD" id="cd18787">
    <property type="entry name" value="SF2_C_DEAD"/>
    <property type="match status" value="1"/>
</dbReference>
<evidence type="ECO:0000256" key="11">
    <source>
        <dbReference type="PROSITE-ProRule" id="PRU00552"/>
    </source>
</evidence>
<comment type="similarity">
    <text evidence="7 12">Belongs to the DEAD box helicase family.</text>
</comment>
<evidence type="ECO:0000256" key="3">
    <source>
        <dbReference type="ARBA" id="ARBA00022741"/>
    </source>
</evidence>
<evidence type="ECO:0000256" key="1">
    <source>
        <dbReference type="ARBA" id="ARBA00012552"/>
    </source>
</evidence>
<dbReference type="EMBL" id="NXIG01000004">
    <property type="protein sequence ID" value="RXI31616.1"/>
    <property type="molecule type" value="Genomic_DNA"/>
</dbReference>
<dbReference type="GO" id="GO:0016787">
    <property type="term" value="F:hydrolase activity"/>
    <property type="evidence" value="ECO:0007669"/>
    <property type="project" value="UniProtKB-KW"/>
</dbReference>
<dbReference type="GO" id="GO:0003676">
    <property type="term" value="F:nucleic acid binding"/>
    <property type="evidence" value="ECO:0007669"/>
    <property type="project" value="InterPro"/>
</dbReference>
<keyword evidence="4 12" id="KW-0378">Hydrolase</keyword>
<keyword evidence="2" id="KW-0963">Cytoplasm</keyword>
<evidence type="ECO:0000256" key="12">
    <source>
        <dbReference type="RuleBase" id="RU000492"/>
    </source>
</evidence>
<dbReference type="Pfam" id="PF00271">
    <property type="entry name" value="Helicase_C"/>
    <property type="match status" value="1"/>
</dbReference>
<name>A0A347U9H9_9BACT</name>
<feature type="compositionally biased region" description="Polar residues" evidence="13">
    <location>
        <begin position="423"/>
        <end position="437"/>
    </location>
</feature>
<reference evidence="18 20" key="1">
    <citation type="submission" date="2017-09" db="EMBL/GenBank/DDBJ databases">
        <title>Genomics of the genus Arcobacter.</title>
        <authorList>
            <person name="Perez-Cataluna A."/>
            <person name="Figueras M.J."/>
            <person name="Salas-Masso N."/>
        </authorList>
    </citation>
    <scope>NUCLEOTIDE SEQUENCE [LARGE SCALE GENOMIC DNA]</scope>
    <source>
        <strain evidence="18 20">CECT 7837</strain>
    </source>
</reference>
<dbReference type="InterPro" id="IPR011545">
    <property type="entry name" value="DEAD/DEAH_box_helicase_dom"/>
</dbReference>
<evidence type="ECO:0000256" key="8">
    <source>
        <dbReference type="ARBA" id="ARBA00047984"/>
    </source>
</evidence>
<evidence type="ECO:0000313" key="18">
    <source>
        <dbReference type="EMBL" id="RXI31616.1"/>
    </source>
</evidence>
<evidence type="ECO:0000256" key="13">
    <source>
        <dbReference type="SAM" id="MobiDB-lite"/>
    </source>
</evidence>
<dbReference type="InterPro" id="IPR001650">
    <property type="entry name" value="Helicase_C-like"/>
</dbReference>
<dbReference type="GO" id="GO:0005829">
    <property type="term" value="C:cytosol"/>
    <property type="evidence" value="ECO:0007669"/>
    <property type="project" value="TreeGrafter"/>
</dbReference>
<dbReference type="SMART" id="SM00490">
    <property type="entry name" value="HELICc"/>
    <property type="match status" value="1"/>
</dbReference>